<feature type="transmembrane region" description="Helical" evidence="1">
    <location>
        <begin position="169"/>
        <end position="196"/>
    </location>
</feature>
<keyword evidence="1" id="KW-1133">Transmembrane helix</keyword>
<dbReference type="EMBL" id="MCGO01000021">
    <property type="protein sequence ID" value="ORY44899.1"/>
    <property type="molecule type" value="Genomic_DNA"/>
</dbReference>
<comment type="caution">
    <text evidence="2">The sequence shown here is derived from an EMBL/GenBank/DDBJ whole genome shotgun (WGS) entry which is preliminary data.</text>
</comment>
<accession>A0A1Y2CCX6</accession>
<organism evidence="2 3">
    <name type="scientific">Rhizoclosmatium globosum</name>
    <dbReference type="NCBI Taxonomy" id="329046"/>
    <lineage>
        <taxon>Eukaryota</taxon>
        <taxon>Fungi</taxon>
        <taxon>Fungi incertae sedis</taxon>
        <taxon>Chytridiomycota</taxon>
        <taxon>Chytridiomycota incertae sedis</taxon>
        <taxon>Chytridiomycetes</taxon>
        <taxon>Chytridiales</taxon>
        <taxon>Chytriomycetaceae</taxon>
        <taxon>Rhizoclosmatium</taxon>
    </lineage>
</organism>
<dbReference type="Proteomes" id="UP000193642">
    <property type="component" value="Unassembled WGS sequence"/>
</dbReference>
<name>A0A1Y2CCX6_9FUNG</name>
<keyword evidence="3" id="KW-1185">Reference proteome</keyword>
<protein>
    <submittedName>
        <fullName evidence="2">Uncharacterized protein</fullName>
    </submittedName>
</protein>
<keyword evidence="1" id="KW-0472">Membrane</keyword>
<evidence type="ECO:0000313" key="3">
    <source>
        <dbReference type="Proteomes" id="UP000193642"/>
    </source>
</evidence>
<sequence length="202" mass="22257">MGKCSSPPNFTRVDLMNSTSPTLLSSLEGNAKYVLDLASYVSITVSILGMALSLVLICSISRAKWRAKRCPTPASHASYIDNTLLAVLYVITLYSVLVLVQNIVWIVDLLSLDQTWVLALLTYALMFALFVCNVRLAFERQSMVQSAHIPDVSSRSLFSLRKGSLGVNLLIYGAPIAFFILQIASFIICVSPLIWFQLCSRG</sequence>
<feature type="transmembrane region" description="Helical" evidence="1">
    <location>
        <begin position="37"/>
        <end position="58"/>
    </location>
</feature>
<gene>
    <name evidence="2" type="ORF">BCR33DRAFT_816706</name>
</gene>
<evidence type="ECO:0000313" key="2">
    <source>
        <dbReference type="EMBL" id="ORY44899.1"/>
    </source>
</evidence>
<feature type="transmembrane region" description="Helical" evidence="1">
    <location>
        <begin position="116"/>
        <end position="138"/>
    </location>
</feature>
<evidence type="ECO:0000256" key="1">
    <source>
        <dbReference type="SAM" id="Phobius"/>
    </source>
</evidence>
<feature type="transmembrane region" description="Helical" evidence="1">
    <location>
        <begin position="79"/>
        <end position="104"/>
    </location>
</feature>
<reference evidence="2 3" key="1">
    <citation type="submission" date="2016-07" db="EMBL/GenBank/DDBJ databases">
        <title>Pervasive Adenine N6-methylation of Active Genes in Fungi.</title>
        <authorList>
            <consortium name="DOE Joint Genome Institute"/>
            <person name="Mondo S.J."/>
            <person name="Dannebaum R.O."/>
            <person name="Kuo R.C."/>
            <person name="Labutti K."/>
            <person name="Haridas S."/>
            <person name="Kuo A."/>
            <person name="Salamov A."/>
            <person name="Ahrendt S.R."/>
            <person name="Lipzen A."/>
            <person name="Sullivan W."/>
            <person name="Andreopoulos W.B."/>
            <person name="Clum A."/>
            <person name="Lindquist E."/>
            <person name="Daum C."/>
            <person name="Ramamoorthy G.K."/>
            <person name="Gryganskyi A."/>
            <person name="Culley D."/>
            <person name="Magnuson J.K."/>
            <person name="James T.Y."/>
            <person name="O'Malley M.A."/>
            <person name="Stajich J.E."/>
            <person name="Spatafora J.W."/>
            <person name="Visel A."/>
            <person name="Grigoriev I.V."/>
        </authorList>
    </citation>
    <scope>NUCLEOTIDE SEQUENCE [LARGE SCALE GENOMIC DNA]</scope>
    <source>
        <strain evidence="2 3">JEL800</strain>
    </source>
</reference>
<dbReference type="AlphaFoldDB" id="A0A1Y2CCX6"/>
<proteinExistence type="predicted"/>
<keyword evidence="1" id="KW-0812">Transmembrane</keyword>